<reference evidence="1" key="1">
    <citation type="submission" date="2021-03" db="EMBL/GenBank/DDBJ databases">
        <title>Draft genome sequence of rust myrtle Austropuccinia psidii MF-1, a brazilian biotype.</title>
        <authorList>
            <person name="Quecine M.C."/>
            <person name="Pachon D.M.R."/>
            <person name="Bonatelli M.L."/>
            <person name="Correr F.H."/>
            <person name="Franceschini L.M."/>
            <person name="Leite T.F."/>
            <person name="Margarido G.R.A."/>
            <person name="Almeida C.A."/>
            <person name="Ferrarezi J.A."/>
            <person name="Labate C.A."/>
        </authorList>
    </citation>
    <scope>NUCLEOTIDE SEQUENCE</scope>
    <source>
        <strain evidence="1">MF-1</strain>
    </source>
</reference>
<evidence type="ECO:0008006" key="3">
    <source>
        <dbReference type="Google" id="ProtNLM"/>
    </source>
</evidence>
<keyword evidence="2" id="KW-1185">Reference proteome</keyword>
<dbReference type="EMBL" id="AVOT02000546">
    <property type="protein sequence ID" value="MBW0463414.1"/>
    <property type="molecule type" value="Genomic_DNA"/>
</dbReference>
<protein>
    <recommendedName>
        <fullName evidence="3">Reverse transcriptase Ty1/copia-type domain-containing protein</fullName>
    </recommendedName>
</protein>
<comment type="caution">
    <text evidence="1">The sequence shown here is derived from an EMBL/GenBank/DDBJ whole genome shotgun (WGS) entry which is preliminary data.</text>
</comment>
<evidence type="ECO:0000313" key="2">
    <source>
        <dbReference type="Proteomes" id="UP000765509"/>
    </source>
</evidence>
<name>A0A9Q3BDS3_9BASI</name>
<evidence type="ECO:0000313" key="1">
    <source>
        <dbReference type="EMBL" id="MBW0463414.1"/>
    </source>
</evidence>
<gene>
    <name evidence="1" type="ORF">O181_003129</name>
</gene>
<dbReference type="OrthoDB" id="3214708at2759"/>
<organism evidence="1 2">
    <name type="scientific">Austropuccinia psidii MF-1</name>
    <dbReference type="NCBI Taxonomy" id="1389203"/>
    <lineage>
        <taxon>Eukaryota</taxon>
        <taxon>Fungi</taxon>
        <taxon>Dikarya</taxon>
        <taxon>Basidiomycota</taxon>
        <taxon>Pucciniomycotina</taxon>
        <taxon>Pucciniomycetes</taxon>
        <taxon>Pucciniales</taxon>
        <taxon>Sphaerophragmiaceae</taxon>
        <taxon>Austropuccinia</taxon>
    </lineage>
</organism>
<dbReference type="AlphaFoldDB" id="A0A9Q3BDS3"/>
<sequence length="121" mass="13769">MKINQHLLADQIVSAYWQPVVHKFNSLSDEVLTLNNSNAIITSNFRSTIGLLMYLSNGTRPDISYSIHIRARFAARPGLFHWKALDNLMGYLSRHSHLSLNYGDTGEDFELWADASWGRTS</sequence>
<dbReference type="Proteomes" id="UP000765509">
    <property type="component" value="Unassembled WGS sequence"/>
</dbReference>
<proteinExistence type="predicted"/>
<accession>A0A9Q3BDS3</accession>